<keyword evidence="3" id="KW-1185">Reference proteome</keyword>
<gene>
    <name evidence="2" type="ORF">CARUB_v10010336mg</name>
</gene>
<dbReference type="EMBL" id="KB870805">
    <property type="protein sequence ID" value="EOA38534.1"/>
    <property type="molecule type" value="Genomic_DNA"/>
</dbReference>
<reference evidence="3" key="1">
    <citation type="journal article" date="2013" name="Nat. Genet.">
        <title>The Capsella rubella genome and the genomic consequences of rapid mating system evolution.</title>
        <authorList>
            <person name="Slotte T."/>
            <person name="Hazzouri K.M."/>
            <person name="Agren J.A."/>
            <person name="Koenig D."/>
            <person name="Maumus F."/>
            <person name="Guo Y.L."/>
            <person name="Steige K."/>
            <person name="Platts A.E."/>
            <person name="Escobar J.S."/>
            <person name="Newman L.K."/>
            <person name="Wang W."/>
            <person name="Mandakova T."/>
            <person name="Vello E."/>
            <person name="Smith L.M."/>
            <person name="Henz S.R."/>
            <person name="Steffen J."/>
            <person name="Takuno S."/>
            <person name="Brandvain Y."/>
            <person name="Coop G."/>
            <person name="Andolfatto P."/>
            <person name="Hu T.T."/>
            <person name="Blanchette M."/>
            <person name="Clark R.M."/>
            <person name="Quesneville H."/>
            <person name="Nordborg M."/>
            <person name="Gaut B.S."/>
            <person name="Lysak M.A."/>
            <person name="Jenkins J."/>
            <person name="Grimwood J."/>
            <person name="Chapman J."/>
            <person name="Prochnik S."/>
            <person name="Shu S."/>
            <person name="Rokhsar D."/>
            <person name="Schmutz J."/>
            <person name="Weigel D."/>
            <person name="Wright S.I."/>
        </authorList>
    </citation>
    <scope>NUCLEOTIDE SEQUENCE [LARGE SCALE GENOMIC DNA]</scope>
    <source>
        <strain evidence="3">cv. Monte Gargano</strain>
    </source>
</reference>
<feature type="compositionally biased region" description="Basic and acidic residues" evidence="1">
    <location>
        <begin position="32"/>
        <end position="44"/>
    </location>
</feature>
<organism evidence="2 3">
    <name type="scientific">Capsella rubella</name>
    <dbReference type="NCBI Taxonomy" id="81985"/>
    <lineage>
        <taxon>Eukaryota</taxon>
        <taxon>Viridiplantae</taxon>
        <taxon>Streptophyta</taxon>
        <taxon>Embryophyta</taxon>
        <taxon>Tracheophyta</taxon>
        <taxon>Spermatophyta</taxon>
        <taxon>Magnoliopsida</taxon>
        <taxon>eudicotyledons</taxon>
        <taxon>Gunneridae</taxon>
        <taxon>Pentapetalae</taxon>
        <taxon>rosids</taxon>
        <taxon>malvids</taxon>
        <taxon>Brassicales</taxon>
        <taxon>Brassicaceae</taxon>
        <taxon>Camelineae</taxon>
        <taxon>Capsella</taxon>
    </lineage>
</organism>
<protein>
    <submittedName>
        <fullName evidence="2">Uncharacterized protein</fullName>
    </submittedName>
</protein>
<evidence type="ECO:0000313" key="2">
    <source>
        <dbReference type="EMBL" id="EOA38534.1"/>
    </source>
</evidence>
<dbReference type="OrthoDB" id="1424894at2759"/>
<dbReference type="AlphaFoldDB" id="R0I884"/>
<evidence type="ECO:0000313" key="3">
    <source>
        <dbReference type="Proteomes" id="UP000029121"/>
    </source>
</evidence>
<dbReference type="Proteomes" id="UP000029121">
    <property type="component" value="Unassembled WGS sequence"/>
</dbReference>
<sequence length="200" mass="22523">MFSLHDGTLCPRKRDLMKVYGESFHGSFKRSKQGDDHTQDKLEKNSSTTLFFQRSKSESAMLIKPDLQLHLEAKTQSETFEDHRTELDLDLNLSSSSSSTVKTITKKDEGAKGGDLIMTPGKKGVSCDLGLSRSPSWLAFEGDDDNQKKQEMVTTVCMKCHMLVMLCKSTPVCPNCKFMHTDDHSSTKQFKTLNLFKLLC</sequence>
<name>R0I884_9BRAS</name>
<dbReference type="STRING" id="81985.R0I884"/>
<dbReference type="PANTHER" id="PTHR14791">
    <property type="entry name" value="BOMB/KIRA PROTEINS"/>
    <property type="match status" value="1"/>
</dbReference>
<evidence type="ECO:0000256" key="1">
    <source>
        <dbReference type="SAM" id="MobiDB-lite"/>
    </source>
</evidence>
<dbReference type="eggNOG" id="ENOG502RZ0I">
    <property type="taxonomic scope" value="Eukaryota"/>
</dbReference>
<dbReference type="KEGG" id="crb:17897511"/>
<proteinExistence type="predicted"/>
<feature type="region of interest" description="Disordered" evidence="1">
    <location>
        <begin position="27"/>
        <end position="47"/>
    </location>
</feature>
<dbReference type="PANTHER" id="PTHR14791:SF42">
    <property type="entry name" value="F16L1.2 PROTEIN"/>
    <property type="match status" value="1"/>
</dbReference>
<dbReference type="InterPro" id="IPR051105">
    <property type="entry name" value="WWC/KIBRA_Hippo_Reg"/>
</dbReference>
<accession>R0I884</accession>